<protein>
    <recommendedName>
        <fullName evidence="2">SWIM-type domain-containing protein</fullName>
    </recommendedName>
</protein>
<dbReference type="Proteomes" id="UP001208131">
    <property type="component" value="Unassembled WGS sequence"/>
</dbReference>
<dbReference type="AlphaFoldDB" id="A0AAE3LLE9"/>
<dbReference type="GO" id="GO:0008270">
    <property type="term" value="F:zinc ion binding"/>
    <property type="evidence" value="ECO:0007669"/>
    <property type="project" value="UniProtKB-KW"/>
</dbReference>
<comment type="caution">
    <text evidence="3">The sequence shown here is derived from an EMBL/GenBank/DDBJ whole genome shotgun (WGS) entry which is preliminary data.</text>
</comment>
<dbReference type="PROSITE" id="PS50966">
    <property type="entry name" value="ZF_SWIM"/>
    <property type="match status" value="1"/>
</dbReference>
<proteinExistence type="predicted"/>
<keyword evidence="1" id="KW-0863">Zinc-finger</keyword>
<dbReference type="EMBL" id="JAOQJZ010000016">
    <property type="protein sequence ID" value="MCU6706797.1"/>
    <property type="molecule type" value="Genomic_DNA"/>
</dbReference>
<keyword evidence="1" id="KW-0862">Zinc</keyword>
<evidence type="ECO:0000256" key="1">
    <source>
        <dbReference type="PROSITE-ProRule" id="PRU00325"/>
    </source>
</evidence>
<organism evidence="3 4">
    <name type="scientific">Hominimerdicola aceti</name>
    <dbReference type="NCBI Taxonomy" id="2981726"/>
    <lineage>
        <taxon>Bacteria</taxon>
        <taxon>Bacillati</taxon>
        <taxon>Bacillota</taxon>
        <taxon>Clostridia</taxon>
        <taxon>Eubacteriales</taxon>
        <taxon>Oscillospiraceae</taxon>
        <taxon>Hominimerdicola</taxon>
    </lineage>
</organism>
<sequence length="576" mass="65525">MDVIDKQLDIANEQSLIELSNKGIYKRALKESKNMTLSAEKIHECYIVKLDGETCTIKSPLDESQCSCVSRGICRHIITAILLLKAQLPQYDGEDITPEVITSEPEQAEIELLDQPEINLLSQDTQKKIKGCAEQCIKIMSGIFTRGLVRAEESDPDNFELAAVSCHALRMAEAERQMRELGSRLKDCVSRRASFSPQVFTHKMFEYADSMNKLIKADITEEMLGTFRREYTDYEGTLQLLPIGTRNVSGEYTGCIYYFLNKDRTSHQRFLTYSDLRPTFYEKKSRRFAESTTVWDLDSSLNSYMCTELKLENAKVSMGHLSSSSKTNAIGVGPAQLNCFALRELIVSDFKELAEKISANKSDEETDRLYFVHPKECVASYFDKHTQQQIFIIKDGSDRQISVTAKYTAENREFISTLETIGGKMLKEKHKNYVLLAQGYIDHGRLTLFQIEVYDFIDPPDNVPVPVENDTDQDYGMCSELLDATEETDKRIVTAMECGVNSVITDEHVQSIRQCGLEELAKRYECFTKLCENARHTTADKSLDIFTAAGNTMRYIRLCTQKLALFSAINNMEEKK</sequence>
<accession>A0AAE3LLE9</accession>
<reference evidence="3 4" key="1">
    <citation type="journal article" date="2021" name="ISME Commun">
        <title>Automated analysis of genomic sequences facilitates high-throughput and comprehensive description of bacteria.</title>
        <authorList>
            <person name="Hitch T.C.A."/>
        </authorList>
    </citation>
    <scope>NUCLEOTIDE SEQUENCE [LARGE SCALE GENOMIC DNA]</scope>
    <source>
        <strain evidence="3 4">Sanger_31</strain>
    </source>
</reference>
<evidence type="ECO:0000313" key="3">
    <source>
        <dbReference type="EMBL" id="MCU6706797.1"/>
    </source>
</evidence>
<gene>
    <name evidence="3" type="ORF">OCV57_12830</name>
</gene>
<dbReference type="InterPro" id="IPR007527">
    <property type="entry name" value="Znf_SWIM"/>
</dbReference>
<keyword evidence="1" id="KW-0479">Metal-binding</keyword>
<name>A0AAE3LLE9_9FIRM</name>
<evidence type="ECO:0000313" key="4">
    <source>
        <dbReference type="Proteomes" id="UP001208131"/>
    </source>
</evidence>
<feature type="domain" description="SWIM-type" evidence="2">
    <location>
        <begin position="46"/>
        <end position="85"/>
    </location>
</feature>
<keyword evidence="4" id="KW-1185">Reference proteome</keyword>
<dbReference type="RefSeq" id="WP_267301873.1">
    <property type="nucleotide sequence ID" value="NZ_JAOQJZ010000016.1"/>
</dbReference>
<evidence type="ECO:0000259" key="2">
    <source>
        <dbReference type="PROSITE" id="PS50966"/>
    </source>
</evidence>